<dbReference type="Proteomes" id="UP000478995">
    <property type="component" value="Unassembled WGS sequence"/>
</dbReference>
<sequence length="56" mass="6612">MSIFNTFIPIFPKCKAKGFYVHYSRTHYYNVKILKHLSAEKAMLCKIDEEVIKTSK</sequence>
<reference evidence="1 2" key="1">
    <citation type="submission" date="2019-04" db="EMBL/GenBank/DDBJ databases">
        <title>Genome sequencing of Clostridium botulinum Groups I-IV and Clostridium butyricum.</title>
        <authorList>
            <person name="Brunt J."/>
            <person name="Van Vliet A.H.M."/>
            <person name="Stringer S.C."/>
            <person name="Carter A.T."/>
            <person name="Peck M.W."/>
        </authorList>
    </citation>
    <scope>NUCLEOTIDE SEQUENCE [LARGE SCALE GENOMIC DNA]</scope>
    <source>
        <strain evidence="1 2">IFR 18/037</strain>
    </source>
</reference>
<accession>A0A6B4C3E5</accession>
<proteinExistence type="predicted"/>
<organism evidence="1 2">
    <name type="scientific">Clostridium botulinum</name>
    <dbReference type="NCBI Taxonomy" id="1491"/>
    <lineage>
        <taxon>Bacteria</taxon>
        <taxon>Bacillati</taxon>
        <taxon>Bacillota</taxon>
        <taxon>Clostridia</taxon>
        <taxon>Eubacteriales</taxon>
        <taxon>Clostridiaceae</taxon>
        <taxon>Clostridium</taxon>
    </lineage>
</organism>
<evidence type="ECO:0000313" key="1">
    <source>
        <dbReference type="EMBL" id="NFG17106.1"/>
    </source>
</evidence>
<dbReference type="AlphaFoldDB" id="A0A6B4C3E5"/>
<name>A0A6B4C3E5_CLOBO</name>
<comment type="caution">
    <text evidence="1">The sequence shown here is derived from an EMBL/GenBank/DDBJ whole genome shotgun (WGS) entry which is preliminary data.</text>
</comment>
<dbReference type="EMBL" id="SWOY01000002">
    <property type="protein sequence ID" value="NFG17106.1"/>
    <property type="molecule type" value="Genomic_DNA"/>
</dbReference>
<gene>
    <name evidence="1" type="ORF">FC794_09920</name>
</gene>
<protein>
    <submittedName>
        <fullName evidence="1">Spermidine synthase</fullName>
    </submittedName>
</protein>
<evidence type="ECO:0000313" key="2">
    <source>
        <dbReference type="Proteomes" id="UP000478995"/>
    </source>
</evidence>